<keyword evidence="3" id="KW-0862">Zinc</keyword>
<evidence type="ECO:0000256" key="4">
    <source>
        <dbReference type="PROSITE-ProRule" id="PRU01343"/>
    </source>
</evidence>
<proteinExistence type="predicted"/>
<dbReference type="InterPro" id="IPR010666">
    <property type="entry name" value="Znf_GRF"/>
</dbReference>
<dbReference type="PANTHER" id="PTHR33248">
    <property type="entry name" value="ZINC ION-BINDING PROTEIN"/>
    <property type="match status" value="1"/>
</dbReference>
<evidence type="ECO:0000256" key="3">
    <source>
        <dbReference type="ARBA" id="ARBA00022833"/>
    </source>
</evidence>
<keyword evidence="7" id="KW-1185">Reference proteome</keyword>
<gene>
    <name evidence="6" type="ORF">PIB30_017395</name>
</gene>
<protein>
    <recommendedName>
        <fullName evidence="5">GRF-type domain-containing protein</fullName>
    </recommendedName>
</protein>
<dbReference type="PROSITE" id="PS51999">
    <property type="entry name" value="ZF_GRF"/>
    <property type="match status" value="2"/>
</dbReference>
<keyword evidence="1" id="KW-0479">Metal-binding</keyword>
<feature type="domain" description="GRF-type" evidence="5">
    <location>
        <begin position="85"/>
        <end position="123"/>
    </location>
</feature>
<comment type="caution">
    <text evidence="6">The sequence shown here is derived from an EMBL/GenBank/DDBJ whole genome shotgun (WGS) entry which is preliminary data.</text>
</comment>
<feature type="domain" description="GRF-type" evidence="5">
    <location>
        <begin position="30"/>
        <end position="68"/>
    </location>
</feature>
<evidence type="ECO:0000313" key="6">
    <source>
        <dbReference type="EMBL" id="MED6169030.1"/>
    </source>
</evidence>
<name>A0ABU6V8G6_9FABA</name>
<evidence type="ECO:0000313" key="7">
    <source>
        <dbReference type="Proteomes" id="UP001341840"/>
    </source>
</evidence>
<evidence type="ECO:0000256" key="1">
    <source>
        <dbReference type="ARBA" id="ARBA00022723"/>
    </source>
</evidence>
<organism evidence="6 7">
    <name type="scientific">Stylosanthes scabra</name>
    <dbReference type="NCBI Taxonomy" id="79078"/>
    <lineage>
        <taxon>Eukaryota</taxon>
        <taxon>Viridiplantae</taxon>
        <taxon>Streptophyta</taxon>
        <taxon>Embryophyta</taxon>
        <taxon>Tracheophyta</taxon>
        <taxon>Spermatophyta</taxon>
        <taxon>Magnoliopsida</taxon>
        <taxon>eudicotyledons</taxon>
        <taxon>Gunneridae</taxon>
        <taxon>Pentapetalae</taxon>
        <taxon>rosids</taxon>
        <taxon>fabids</taxon>
        <taxon>Fabales</taxon>
        <taxon>Fabaceae</taxon>
        <taxon>Papilionoideae</taxon>
        <taxon>50 kb inversion clade</taxon>
        <taxon>dalbergioids sensu lato</taxon>
        <taxon>Dalbergieae</taxon>
        <taxon>Pterocarpus clade</taxon>
        <taxon>Stylosanthes</taxon>
    </lineage>
</organism>
<sequence>MEEIQGESLVLSSDSSLPRSVNNIKRRYLCFCGEEVVVMASSTGIEHGRRYIGCGRMPKCTFEWIDEDEGLKGQCVSSIQRRVRCFCGDSLTLRTSGTSRNSNRRFISCPNIRCKFFEWVDKDAKLGSIKIQGTNRQSSSTLDAVNLGIRGTMEEHAILQAQERKMNSLRVDMGRFNVEIRKLDDCVGRLCEEFNVVQEQVGRLEDNMKKQKKNCS</sequence>
<accession>A0ABU6V8G6</accession>
<evidence type="ECO:0000259" key="5">
    <source>
        <dbReference type="PROSITE" id="PS51999"/>
    </source>
</evidence>
<dbReference type="EMBL" id="JASCZI010151085">
    <property type="protein sequence ID" value="MED6169030.1"/>
    <property type="molecule type" value="Genomic_DNA"/>
</dbReference>
<evidence type="ECO:0000256" key="2">
    <source>
        <dbReference type="ARBA" id="ARBA00022771"/>
    </source>
</evidence>
<reference evidence="6 7" key="1">
    <citation type="journal article" date="2023" name="Plants (Basel)">
        <title>Bridging the Gap: Combining Genomics and Transcriptomics Approaches to Understand Stylosanthes scabra, an Orphan Legume from the Brazilian Caatinga.</title>
        <authorList>
            <person name="Ferreira-Neto J.R.C."/>
            <person name="da Silva M.D."/>
            <person name="Binneck E."/>
            <person name="de Melo N.F."/>
            <person name="da Silva R.H."/>
            <person name="de Melo A.L.T.M."/>
            <person name="Pandolfi V."/>
            <person name="Bustamante F.O."/>
            <person name="Brasileiro-Vidal A.C."/>
            <person name="Benko-Iseppon A.M."/>
        </authorList>
    </citation>
    <scope>NUCLEOTIDE SEQUENCE [LARGE SCALE GENOMIC DNA]</scope>
    <source>
        <tissue evidence="6">Leaves</tissue>
    </source>
</reference>
<dbReference type="Pfam" id="PF06839">
    <property type="entry name" value="Zn_ribbon_GRF"/>
    <property type="match status" value="1"/>
</dbReference>
<keyword evidence="2 4" id="KW-0863">Zinc-finger</keyword>
<dbReference type="Proteomes" id="UP001341840">
    <property type="component" value="Unassembled WGS sequence"/>
</dbReference>